<dbReference type="Gene3D" id="3.10.560.10">
    <property type="entry name" value="Outer membrane lipoprotein wza domain like"/>
    <property type="match status" value="1"/>
</dbReference>
<accession>A0AA50CUD8</accession>
<dbReference type="EMBL" id="CP132303">
    <property type="protein sequence ID" value="WLS00587.1"/>
    <property type="molecule type" value="Genomic_DNA"/>
</dbReference>
<dbReference type="Proteomes" id="UP001234585">
    <property type="component" value="Plasmid unnamed1"/>
</dbReference>
<dbReference type="Pfam" id="PF10531">
    <property type="entry name" value="SLBB"/>
    <property type="match status" value="1"/>
</dbReference>
<name>A0AA50CUD8_9HYPH</name>
<dbReference type="InterPro" id="IPR019554">
    <property type="entry name" value="Soluble_ligand-bd"/>
</dbReference>
<dbReference type="Pfam" id="PF25994">
    <property type="entry name" value="HH_AprE"/>
    <property type="match status" value="1"/>
</dbReference>
<dbReference type="Pfam" id="PF02563">
    <property type="entry name" value="Poly_export"/>
    <property type="match status" value="1"/>
</dbReference>
<evidence type="ECO:0000259" key="4">
    <source>
        <dbReference type="Pfam" id="PF02563"/>
    </source>
</evidence>
<feature type="domain" description="Soluble ligand binding" evidence="5">
    <location>
        <begin position="112"/>
        <end position="144"/>
    </location>
</feature>
<proteinExistence type="predicted"/>
<dbReference type="PANTHER" id="PTHR33619:SF3">
    <property type="entry name" value="POLYSACCHARIDE EXPORT PROTEIN GFCE-RELATED"/>
    <property type="match status" value="1"/>
</dbReference>
<evidence type="ECO:0000256" key="3">
    <source>
        <dbReference type="SAM" id="SignalP"/>
    </source>
</evidence>
<dbReference type="InterPro" id="IPR003715">
    <property type="entry name" value="Poly_export_N"/>
</dbReference>
<gene>
    <name evidence="7" type="ORF">Q9313_18620</name>
</gene>
<dbReference type="InterPro" id="IPR049712">
    <property type="entry name" value="Poly_export"/>
</dbReference>
<evidence type="ECO:0000313" key="8">
    <source>
        <dbReference type="Proteomes" id="UP001234585"/>
    </source>
</evidence>
<evidence type="ECO:0000256" key="1">
    <source>
        <dbReference type="ARBA" id="ARBA00022729"/>
    </source>
</evidence>
<keyword evidence="7" id="KW-0614">Plasmid</keyword>
<geneLocation type="plasmid" evidence="7 8">
    <name>unnamed1</name>
</geneLocation>
<feature type="coiled-coil region" evidence="2">
    <location>
        <begin position="223"/>
        <end position="250"/>
    </location>
</feature>
<keyword evidence="8" id="KW-1185">Reference proteome</keyword>
<keyword evidence="2" id="KW-0175">Coiled coil</keyword>
<organism evidence="7 8">
    <name type="scientific">Shinella sumterensis</name>
    <dbReference type="NCBI Taxonomy" id="1967501"/>
    <lineage>
        <taxon>Bacteria</taxon>
        <taxon>Pseudomonadati</taxon>
        <taxon>Pseudomonadota</taxon>
        <taxon>Alphaproteobacteria</taxon>
        <taxon>Hyphomicrobiales</taxon>
        <taxon>Rhizobiaceae</taxon>
        <taxon>Shinella</taxon>
    </lineage>
</organism>
<feature type="domain" description="AprE-like long alpha-helical hairpin" evidence="6">
    <location>
        <begin position="162"/>
        <end position="344"/>
    </location>
</feature>
<protein>
    <submittedName>
        <fullName evidence="7">Polysaccharide biosynthesis/export family protein</fullName>
    </submittedName>
</protein>
<dbReference type="PANTHER" id="PTHR33619">
    <property type="entry name" value="POLYSACCHARIDE EXPORT PROTEIN GFCE-RELATED"/>
    <property type="match status" value="1"/>
</dbReference>
<dbReference type="RefSeq" id="WP_306040330.1">
    <property type="nucleotide sequence ID" value="NZ_CP132303.1"/>
</dbReference>
<keyword evidence="1 3" id="KW-0732">Signal</keyword>
<feature type="chain" id="PRO_5041423399" evidence="3">
    <location>
        <begin position="22"/>
        <end position="406"/>
    </location>
</feature>
<reference evidence="7 8" key="1">
    <citation type="submission" date="2023-08" db="EMBL/GenBank/DDBJ databases">
        <title>Pathogen: clinical or host-associated sample.</title>
        <authorList>
            <person name="Hergert J."/>
            <person name="Casey R."/>
            <person name="Wagner J."/>
            <person name="Young E.L."/>
            <person name="Oakeson K.F."/>
        </authorList>
    </citation>
    <scope>NUCLEOTIDE SEQUENCE [LARGE SCALE GENOMIC DNA]</scope>
    <source>
        <strain evidence="7 8">1760953</strain>
        <plasmid evidence="7 8">unnamed1</plasmid>
    </source>
</reference>
<evidence type="ECO:0000259" key="6">
    <source>
        <dbReference type="Pfam" id="PF25994"/>
    </source>
</evidence>
<evidence type="ECO:0000313" key="7">
    <source>
        <dbReference type="EMBL" id="WLS00587.1"/>
    </source>
</evidence>
<sequence length="406" mass="43860">MRMLGGLTLAAVLMAGSSASAEEYRLGVMDKLRIRVAEWQTAEGAIRDWSAVSGDYRIGADGSLSLPFIGQLPADGRTTADLSADIGKKMQVLFGLKDLPSASVEIAEYRPVYLSGDVQTPGAYPYAPGLTVLKAISFGGGLRRADPGQRFARDFLRSEGEAAVYVAERNRLLIRRARIVAEMSGATEIEMPKELSKSEEAKAIMESEKALMASREKRQRLQLTALADLKSLLENEIDSLAKKSETQTRQLELVQGDLSKVDTLAEKGLAISSRRLALEQRTADLQAALLDIDTASLKAKQDINKASQDETNLTNDRDAELAQELQNTEQELDTLALKLGTSRDLMSEALMQSADAATLKGGLSAANIGYSIVRTVGDKTEQIRATETTPVLPGDIVKVEASLATQ</sequence>
<evidence type="ECO:0000259" key="5">
    <source>
        <dbReference type="Pfam" id="PF10531"/>
    </source>
</evidence>
<dbReference type="Gene3D" id="3.30.1950.10">
    <property type="entry name" value="wza like domain"/>
    <property type="match status" value="1"/>
</dbReference>
<feature type="signal peptide" evidence="3">
    <location>
        <begin position="1"/>
        <end position="21"/>
    </location>
</feature>
<dbReference type="AlphaFoldDB" id="A0AA50CUD8"/>
<feature type="domain" description="Polysaccharide export protein N-terminal" evidence="4">
    <location>
        <begin position="19"/>
        <end position="106"/>
    </location>
</feature>
<dbReference type="InterPro" id="IPR058781">
    <property type="entry name" value="HH_AprE-like"/>
</dbReference>
<evidence type="ECO:0000256" key="2">
    <source>
        <dbReference type="SAM" id="Coils"/>
    </source>
</evidence>
<dbReference type="GO" id="GO:0015159">
    <property type="term" value="F:polysaccharide transmembrane transporter activity"/>
    <property type="evidence" value="ECO:0007669"/>
    <property type="project" value="InterPro"/>
</dbReference>